<evidence type="ECO:0000259" key="1">
    <source>
        <dbReference type="Pfam" id="PF00501"/>
    </source>
</evidence>
<keyword evidence="4" id="KW-1185">Reference proteome</keyword>
<dbReference type="PANTHER" id="PTHR43767">
    <property type="entry name" value="LONG-CHAIN-FATTY-ACID--COA LIGASE"/>
    <property type="match status" value="1"/>
</dbReference>
<dbReference type="Pfam" id="PF00501">
    <property type="entry name" value="AMP-binding"/>
    <property type="match status" value="1"/>
</dbReference>
<dbReference type="EMBL" id="JBHSDY010000002">
    <property type="protein sequence ID" value="MFC4297433.1"/>
    <property type="molecule type" value="Genomic_DNA"/>
</dbReference>
<dbReference type="PANTHER" id="PTHR43767:SF1">
    <property type="entry name" value="NONRIBOSOMAL PEPTIDE SYNTHASE PES1 (EUROFUNG)-RELATED"/>
    <property type="match status" value="1"/>
</dbReference>
<dbReference type="InterPro" id="IPR045851">
    <property type="entry name" value="AMP-bd_C_sf"/>
</dbReference>
<dbReference type="Gene3D" id="3.40.50.12780">
    <property type="entry name" value="N-terminal domain of ligase-like"/>
    <property type="match status" value="1"/>
</dbReference>
<dbReference type="InterPro" id="IPR020845">
    <property type="entry name" value="AMP-binding_CS"/>
</dbReference>
<name>A0ABV8RW44_9BURK</name>
<accession>A0ABV8RW44</accession>
<dbReference type="SUPFAM" id="SSF56801">
    <property type="entry name" value="Acetyl-CoA synthetase-like"/>
    <property type="match status" value="1"/>
</dbReference>
<gene>
    <name evidence="3" type="ORF">ACFO0J_05190</name>
</gene>
<evidence type="ECO:0000259" key="2">
    <source>
        <dbReference type="Pfam" id="PF13193"/>
    </source>
</evidence>
<sequence length="504" mass="54057">MDNTAFPAGSNLGGMIAPAVDGAQPWLVEVGADGAERVFTYDDLHRVAAGVARALRARGLKRNARVGLIGLNSAEYLLSYYGIMQAGYSAVPIGYKLAQPTVEYILGDARVDCLYADADWAARLDGTLPVLPLGDRAAWQAHLDEGPFEIEPVQARDAATILYTSGSTGIPKGVPLTHGGYIWTLGQVSVNGGDFIRRTAARVLTAAPLSHMNALFLSKTVTAYGGTLVLMTQFDARAFLESCARHQCGIVTAVPTMLALCARETEALARLDLGSVRSVAVGSAPITDALFERIASMFPQAAVQNGWGTTETGPAVFGPHPAGLPRPRLSLGHPLPGVEVRLEGGTADEGELHVRNGAIMPGYLNREEDTRRCLKDGWYRTGDVMRRDADGFFYFVSRADDMIVCGGENMYPGEIELLLEKHPGVAQAAVVAVPDEIKGQVPAAFIVRSAGSTVGEDEIKQFALSRGPAYQHPRFVRFIDAMPLSAANKIDKQRIKKMADGLHR</sequence>
<dbReference type="Pfam" id="PF13193">
    <property type="entry name" value="AMP-binding_C"/>
    <property type="match status" value="1"/>
</dbReference>
<protein>
    <submittedName>
        <fullName evidence="3">Class I adenylate-forming enzyme family protein</fullName>
    </submittedName>
</protein>
<dbReference type="InterPro" id="IPR000873">
    <property type="entry name" value="AMP-dep_synth/lig_dom"/>
</dbReference>
<proteinExistence type="predicted"/>
<feature type="domain" description="AMP-dependent synthetase/ligase" evidence="1">
    <location>
        <begin position="34"/>
        <end position="364"/>
    </location>
</feature>
<evidence type="ECO:0000313" key="3">
    <source>
        <dbReference type="EMBL" id="MFC4297433.1"/>
    </source>
</evidence>
<feature type="domain" description="AMP-binding enzyme C-terminal" evidence="2">
    <location>
        <begin position="414"/>
        <end position="489"/>
    </location>
</feature>
<dbReference type="PROSITE" id="PS00455">
    <property type="entry name" value="AMP_BINDING"/>
    <property type="match status" value="1"/>
</dbReference>
<comment type="caution">
    <text evidence="3">The sequence shown here is derived from an EMBL/GenBank/DDBJ whole genome shotgun (WGS) entry which is preliminary data.</text>
</comment>
<dbReference type="Proteomes" id="UP001595756">
    <property type="component" value="Unassembled WGS sequence"/>
</dbReference>
<evidence type="ECO:0000313" key="4">
    <source>
        <dbReference type="Proteomes" id="UP001595756"/>
    </source>
</evidence>
<organism evidence="3 4">
    <name type="scientific">Castellaniella hirudinis</name>
    <dbReference type="NCBI Taxonomy" id="1144617"/>
    <lineage>
        <taxon>Bacteria</taxon>
        <taxon>Pseudomonadati</taxon>
        <taxon>Pseudomonadota</taxon>
        <taxon>Betaproteobacteria</taxon>
        <taxon>Burkholderiales</taxon>
        <taxon>Alcaligenaceae</taxon>
        <taxon>Castellaniella</taxon>
    </lineage>
</organism>
<dbReference type="InterPro" id="IPR050237">
    <property type="entry name" value="ATP-dep_AMP-bd_enzyme"/>
</dbReference>
<dbReference type="InterPro" id="IPR025110">
    <property type="entry name" value="AMP-bd_C"/>
</dbReference>
<dbReference type="Gene3D" id="3.30.300.30">
    <property type="match status" value="1"/>
</dbReference>
<reference evidence="4" key="1">
    <citation type="journal article" date="2019" name="Int. J. Syst. Evol. Microbiol.">
        <title>The Global Catalogue of Microorganisms (GCM) 10K type strain sequencing project: providing services to taxonomists for standard genome sequencing and annotation.</title>
        <authorList>
            <consortium name="The Broad Institute Genomics Platform"/>
            <consortium name="The Broad Institute Genome Sequencing Center for Infectious Disease"/>
            <person name="Wu L."/>
            <person name="Ma J."/>
        </authorList>
    </citation>
    <scope>NUCLEOTIDE SEQUENCE [LARGE SCALE GENOMIC DNA]</scope>
    <source>
        <strain evidence="4">CGMCC 1.19029</strain>
    </source>
</reference>
<dbReference type="InterPro" id="IPR042099">
    <property type="entry name" value="ANL_N_sf"/>
</dbReference>
<dbReference type="RefSeq" id="WP_376811976.1">
    <property type="nucleotide sequence ID" value="NZ_JBHSDY010000002.1"/>
</dbReference>